<dbReference type="SUPFAM" id="SSF81321">
    <property type="entry name" value="Family A G protein-coupled receptor-like"/>
    <property type="match status" value="1"/>
</dbReference>
<keyword evidence="1" id="KW-0812">Transmembrane</keyword>
<dbReference type="Gene3D" id="1.20.1070.10">
    <property type="entry name" value="Rhodopsin 7-helix transmembrane proteins"/>
    <property type="match status" value="1"/>
</dbReference>
<evidence type="ECO:0000313" key="2">
    <source>
        <dbReference type="EMBL" id="CAF3893717.1"/>
    </source>
</evidence>
<gene>
    <name evidence="2" type="ORF">OXD698_LOCUS23557</name>
</gene>
<feature type="transmembrane region" description="Helical" evidence="1">
    <location>
        <begin position="64"/>
        <end position="83"/>
    </location>
</feature>
<evidence type="ECO:0000256" key="1">
    <source>
        <dbReference type="SAM" id="Phobius"/>
    </source>
</evidence>
<feature type="transmembrane region" description="Helical" evidence="1">
    <location>
        <begin position="12"/>
        <end position="36"/>
    </location>
</feature>
<name>A0A819H6X1_9BILA</name>
<keyword evidence="1" id="KW-0472">Membrane</keyword>
<evidence type="ECO:0000313" key="3">
    <source>
        <dbReference type="Proteomes" id="UP000663844"/>
    </source>
</evidence>
<feature type="transmembrane region" description="Helical" evidence="1">
    <location>
        <begin position="95"/>
        <end position="117"/>
    </location>
</feature>
<dbReference type="AlphaFoldDB" id="A0A819H6X1"/>
<sequence length="145" mass="16930">MKYSSNLETYNSFIHTFHFIGPFIIALISTITLIVVKTRQQANLHKKQTYKQTLYKTIKEHKNLLTAPIVLVILGVPRIILIFTTNCMKSPSDGWLLLLGYFISFIPPMLIFLIYILPSTVYRNTFRNTVKQYTTNILRWFGLIQ</sequence>
<organism evidence="2 3">
    <name type="scientific">Adineta steineri</name>
    <dbReference type="NCBI Taxonomy" id="433720"/>
    <lineage>
        <taxon>Eukaryota</taxon>
        <taxon>Metazoa</taxon>
        <taxon>Spiralia</taxon>
        <taxon>Gnathifera</taxon>
        <taxon>Rotifera</taxon>
        <taxon>Eurotatoria</taxon>
        <taxon>Bdelloidea</taxon>
        <taxon>Adinetida</taxon>
        <taxon>Adinetidae</taxon>
        <taxon>Adineta</taxon>
    </lineage>
</organism>
<proteinExistence type="predicted"/>
<keyword evidence="1" id="KW-1133">Transmembrane helix</keyword>
<evidence type="ECO:0008006" key="4">
    <source>
        <dbReference type="Google" id="ProtNLM"/>
    </source>
</evidence>
<accession>A0A819H6X1</accession>
<comment type="caution">
    <text evidence="2">The sequence shown here is derived from an EMBL/GenBank/DDBJ whole genome shotgun (WGS) entry which is preliminary data.</text>
</comment>
<protein>
    <recommendedName>
        <fullName evidence="4">G-protein coupled receptors family 1 profile domain-containing protein</fullName>
    </recommendedName>
</protein>
<dbReference type="EMBL" id="CAJOAZ010002094">
    <property type="protein sequence ID" value="CAF3893717.1"/>
    <property type="molecule type" value="Genomic_DNA"/>
</dbReference>
<dbReference type="Proteomes" id="UP000663844">
    <property type="component" value="Unassembled WGS sequence"/>
</dbReference>
<reference evidence="2" key="1">
    <citation type="submission" date="2021-02" db="EMBL/GenBank/DDBJ databases">
        <authorList>
            <person name="Nowell W R."/>
        </authorList>
    </citation>
    <scope>NUCLEOTIDE SEQUENCE</scope>
</reference>